<dbReference type="SFLD" id="SFLDS00003">
    <property type="entry name" value="Haloacid_Dehalogenase"/>
    <property type="match status" value="1"/>
</dbReference>
<sequence length="292" mass="32575">MFKVVKLIAVDLDGTLLNEENRISQRNLEAIKFAQSNGVEVVIATGRAHFDVQEIFKDTGLKTWIIAANGATIHQPNGELVHSKAINLEDAITILSWLENENFYYEVFTNHSIFTPQNGRELLAIEMDRVSSANPDISIEQLKYAAEKQYSQTGFSYIKSYSDLVGKEIELYNILAFSFHEEKLKKGRRHFEHLEDVTIVSSAKHNFEFEHKNASKGNALEILANKIGIPLTDTAAVGDSFNDLSMLQVVGKSFAMGNAHEAIKDICDEVTLSNDKDGVAHLIYSLIPVTAD</sequence>
<evidence type="ECO:0000313" key="1">
    <source>
        <dbReference type="EMBL" id="TDK59883.1"/>
    </source>
</evidence>
<gene>
    <name evidence="1" type="ORF">E2K98_18375</name>
</gene>
<dbReference type="Proteomes" id="UP000295132">
    <property type="component" value="Unassembled WGS sequence"/>
</dbReference>
<dbReference type="GO" id="GO:0005829">
    <property type="term" value="C:cytosol"/>
    <property type="evidence" value="ECO:0007669"/>
    <property type="project" value="TreeGrafter"/>
</dbReference>
<dbReference type="PANTHER" id="PTHR10000">
    <property type="entry name" value="PHOSPHOSERINE PHOSPHATASE"/>
    <property type="match status" value="1"/>
</dbReference>
<dbReference type="PROSITE" id="PS01228">
    <property type="entry name" value="COF_1"/>
    <property type="match status" value="1"/>
</dbReference>
<dbReference type="NCBIfam" id="TIGR00099">
    <property type="entry name" value="Cof-subfamily"/>
    <property type="match status" value="1"/>
</dbReference>
<dbReference type="SFLD" id="SFLDG01140">
    <property type="entry name" value="C2.B:_Phosphomannomutase_and_P"/>
    <property type="match status" value="1"/>
</dbReference>
<dbReference type="GO" id="GO:0016791">
    <property type="term" value="F:phosphatase activity"/>
    <property type="evidence" value="ECO:0007669"/>
    <property type="project" value="UniProtKB-ARBA"/>
</dbReference>
<reference evidence="1 2" key="1">
    <citation type="submission" date="2019-03" db="EMBL/GenBank/DDBJ databases">
        <title>Bacillus niacini sp. nov. a Nicotinate-Metabolizing Mesophile Isolated from Soil.</title>
        <authorList>
            <person name="Zhang G."/>
        </authorList>
    </citation>
    <scope>NUCLEOTIDE SEQUENCE [LARGE SCALE GENOMIC DNA]</scope>
    <source>
        <strain evidence="1 2">WN066</strain>
    </source>
</reference>
<dbReference type="CDD" id="cd07516">
    <property type="entry name" value="HAD_Pase"/>
    <property type="match status" value="1"/>
</dbReference>
<evidence type="ECO:0000313" key="2">
    <source>
        <dbReference type="Proteomes" id="UP000295132"/>
    </source>
</evidence>
<dbReference type="InterPro" id="IPR023214">
    <property type="entry name" value="HAD_sf"/>
</dbReference>
<dbReference type="AlphaFoldDB" id="A0A4R5VP53"/>
<dbReference type="NCBIfam" id="TIGR01484">
    <property type="entry name" value="HAD-SF-IIB"/>
    <property type="match status" value="1"/>
</dbReference>
<dbReference type="InterPro" id="IPR036412">
    <property type="entry name" value="HAD-like_sf"/>
</dbReference>
<dbReference type="Gene3D" id="3.30.1240.10">
    <property type="match status" value="1"/>
</dbReference>
<organism evidence="1 2">
    <name type="scientific">Bacillus salipaludis</name>
    <dbReference type="NCBI Taxonomy" id="2547811"/>
    <lineage>
        <taxon>Bacteria</taxon>
        <taxon>Bacillati</taxon>
        <taxon>Bacillota</taxon>
        <taxon>Bacilli</taxon>
        <taxon>Bacillales</taxon>
        <taxon>Bacillaceae</taxon>
        <taxon>Bacillus</taxon>
    </lineage>
</organism>
<dbReference type="EMBL" id="SMYO01000008">
    <property type="protein sequence ID" value="TDK59883.1"/>
    <property type="molecule type" value="Genomic_DNA"/>
</dbReference>
<dbReference type="RefSeq" id="WP_133336653.1">
    <property type="nucleotide sequence ID" value="NZ_SMYO01000008.1"/>
</dbReference>
<dbReference type="Pfam" id="PF08282">
    <property type="entry name" value="Hydrolase_3"/>
    <property type="match status" value="1"/>
</dbReference>
<dbReference type="InterPro" id="IPR006379">
    <property type="entry name" value="HAD-SF_hydro_IIB"/>
</dbReference>
<dbReference type="PROSITE" id="PS01229">
    <property type="entry name" value="COF_2"/>
    <property type="match status" value="1"/>
</dbReference>
<proteinExistence type="predicted"/>
<dbReference type="PANTHER" id="PTHR10000:SF55">
    <property type="entry name" value="5-AMINO-6-(5-PHOSPHO-D-RIBITYLAMINO)URACIL PHOSPHATASE YCSE"/>
    <property type="match status" value="1"/>
</dbReference>
<dbReference type="SFLD" id="SFLDG01144">
    <property type="entry name" value="C2.B.4:_PGP_Like"/>
    <property type="match status" value="1"/>
</dbReference>
<dbReference type="SUPFAM" id="SSF56784">
    <property type="entry name" value="HAD-like"/>
    <property type="match status" value="1"/>
</dbReference>
<dbReference type="InterPro" id="IPR000150">
    <property type="entry name" value="Cof"/>
</dbReference>
<accession>A0A4R5VP53</accession>
<protein>
    <submittedName>
        <fullName evidence="1">HAD family phosphatase</fullName>
    </submittedName>
</protein>
<dbReference type="Gene3D" id="3.40.50.1000">
    <property type="entry name" value="HAD superfamily/HAD-like"/>
    <property type="match status" value="1"/>
</dbReference>
<comment type="caution">
    <text evidence="1">The sequence shown here is derived from an EMBL/GenBank/DDBJ whole genome shotgun (WGS) entry which is preliminary data.</text>
</comment>
<dbReference type="GO" id="GO:0000287">
    <property type="term" value="F:magnesium ion binding"/>
    <property type="evidence" value="ECO:0007669"/>
    <property type="project" value="TreeGrafter"/>
</dbReference>
<name>A0A4R5VP53_9BACI</name>